<sequence length="335" mass="39079">MLLQFGRLPTIVVSSAETAREVMKTHDTDLCSRPSLVGTKRLSYDFRDMAFGPYSEYWREMRRISYLELFSLKRVHSFRYVREEEVAKWINSISESTPESDIAMFHELVNKATDMLSMFAATDFFPYFGWIIDVFTGHGSRLEKCFTALDTFYQKLIDEHLDSKRTKPEQRDIIDVLTELRMDQSGLTLLPISHIKGVLMYNFDMGMAELVRKPEKMKRVQDEIRTCVGKKGKVEESDINQLQYLKMVVKETFRLHPPVPLLIPRESINHCRRACPGLNMGIAAIELALANLLYSFNWELPNGIMKEDINMDEISDLTVRMKFPRHLIPIKHNWQ</sequence>
<dbReference type="GO" id="GO:0005506">
    <property type="term" value="F:iron ion binding"/>
    <property type="evidence" value="ECO:0007669"/>
    <property type="project" value="InterPro"/>
</dbReference>
<evidence type="ECO:0000313" key="6">
    <source>
        <dbReference type="EMBL" id="KAF9600318.1"/>
    </source>
</evidence>
<dbReference type="InterPro" id="IPR036396">
    <property type="entry name" value="Cyt_P450_sf"/>
</dbReference>
<evidence type="ECO:0000256" key="4">
    <source>
        <dbReference type="ARBA" id="ARBA00023002"/>
    </source>
</evidence>
<keyword evidence="3" id="KW-0479">Metal-binding</keyword>
<dbReference type="PANTHER" id="PTHR47955:SF8">
    <property type="entry name" value="CYTOCHROME P450 71D11-LIKE"/>
    <property type="match status" value="1"/>
</dbReference>
<reference evidence="6 7" key="1">
    <citation type="submission" date="2020-10" db="EMBL/GenBank/DDBJ databases">
        <title>The Coptis chinensis genome and diversification of protoberbering-type alkaloids.</title>
        <authorList>
            <person name="Wang B."/>
            <person name="Shu S."/>
            <person name="Song C."/>
            <person name="Liu Y."/>
        </authorList>
    </citation>
    <scope>NUCLEOTIDE SEQUENCE [LARGE SCALE GENOMIC DNA]</scope>
    <source>
        <strain evidence="6">HL-2020</strain>
        <tissue evidence="6">Leaf</tissue>
    </source>
</reference>
<dbReference type="EMBL" id="JADFTS010000006">
    <property type="protein sequence ID" value="KAF9600318.1"/>
    <property type="molecule type" value="Genomic_DNA"/>
</dbReference>
<evidence type="ECO:0000256" key="5">
    <source>
        <dbReference type="ARBA" id="ARBA00023004"/>
    </source>
</evidence>
<gene>
    <name evidence="6" type="ORF">IFM89_006631</name>
</gene>
<dbReference type="Pfam" id="PF00067">
    <property type="entry name" value="p450"/>
    <property type="match status" value="1"/>
</dbReference>
<evidence type="ECO:0000313" key="7">
    <source>
        <dbReference type="Proteomes" id="UP000631114"/>
    </source>
</evidence>
<dbReference type="GO" id="GO:0020037">
    <property type="term" value="F:heme binding"/>
    <property type="evidence" value="ECO:0007669"/>
    <property type="project" value="InterPro"/>
</dbReference>
<dbReference type="SUPFAM" id="SSF48264">
    <property type="entry name" value="Cytochrome P450"/>
    <property type="match status" value="1"/>
</dbReference>
<proteinExistence type="inferred from homology"/>
<evidence type="ECO:0000256" key="2">
    <source>
        <dbReference type="ARBA" id="ARBA00022617"/>
    </source>
</evidence>
<keyword evidence="2" id="KW-0349">Heme</keyword>
<dbReference type="GO" id="GO:0016705">
    <property type="term" value="F:oxidoreductase activity, acting on paired donors, with incorporation or reduction of molecular oxygen"/>
    <property type="evidence" value="ECO:0007669"/>
    <property type="project" value="InterPro"/>
</dbReference>
<dbReference type="AlphaFoldDB" id="A0A835HLR0"/>
<keyword evidence="5" id="KW-0408">Iron</keyword>
<comment type="caution">
    <text evidence="6">The sequence shown here is derived from an EMBL/GenBank/DDBJ whole genome shotgun (WGS) entry which is preliminary data.</text>
</comment>
<protein>
    <recommendedName>
        <fullName evidence="8">Cytochrome P450</fullName>
    </recommendedName>
</protein>
<evidence type="ECO:0000256" key="3">
    <source>
        <dbReference type="ARBA" id="ARBA00022723"/>
    </source>
</evidence>
<dbReference type="InterPro" id="IPR001128">
    <property type="entry name" value="Cyt_P450"/>
</dbReference>
<dbReference type="OrthoDB" id="2789670at2759"/>
<dbReference type="PANTHER" id="PTHR47955">
    <property type="entry name" value="CYTOCHROME P450 FAMILY 71 PROTEIN"/>
    <property type="match status" value="1"/>
</dbReference>
<evidence type="ECO:0000256" key="1">
    <source>
        <dbReference type="ARBA" id="ARBA00010617"/>
    </source>
</evidence>
<organism evidence="6 7">
    <name type="scientific">Coptis chinensis</name>
    <dbReference type="NCBI Taxonomy" id="261450"/>
    <lineage>
        <taxon>Eukaryota</taxon>
        <taxon>Viridiplantae</taxon>
        <taxon>Streptophyta</taxon>
        <taxon>Embryophyta</taxon>
        <taxon>Tracheophyta</taxon>
        <taxon>Spermatophyta</taxon>
        <taxon>Magnoliopsida</taxon>
        <taxon>Ranunculales</taxon>
        <taxon>Ranunculaceae</taxon>
        <taxon>Coptidoideae</taxon>
        <taxon>Coptis</taxon>
    </lineage>
</organism>
<dbReference type="Proteomes" id="UP000631114">
    <property type="component" value="Unassembled WGS sequence"/>
</dbReference>
<evidence type="ECO:0008006" key="8">
    <source>
        <dbReference type="Google" id="ProtNLM"/>
    </source>
</evidence>
<accession>A0A835HLR0</accession>
<name>A0A835HLR0_9MAGN</name>
<dbReference type="Gene3D" id="1.10.630.10">
    <property type="entry name" value="Cytochrome P450"/>
    <property type="match status" value="2"/>
</dbReference>
<keyword evidence="4" id="KW-0560">Oxidoreductase</keyword>
<keyword evidence="7" id="KW-1185">Reference proteome</keyword>
<comment type="similarity">
    <text evidence="1">Belongs to the cytochrome P450 family.</text>
</comment>
<dbReference type="GO" id="GO:0004497">
    <property type="term" value="F:monooxygenase activity"/>
    <property type="evidence" value="ECO:0007669"/>
    <property type="project" value="InterPro"/>
</dbReference>
<dbReference type="GO" id="GO:0044550">
    <property type="term" value="P:secondary metabolite biosynthetic process"/>
    <property type="evidence" value="ECO:0007669"/>
    <property type="project" value="UniProtKB-ARBA"/>
</dbReference>